<evidence type="ECO:0008006" key="4">
    <source>
        <dbReference type="Google" id="ProtNLM"/>
    </source>
</evidence>
<feature type="signal peptide" evidence="1">
    <location>
        <begin position="1"/>
        <end position="28"/>
    </location>
</feature>
<evidence type="ECO:0000256" key="1">
    <source>
        <dbReference type="SAM" id="SignalP"/>
    </source>
</evidence>
<comment type="caution">
    <text evidence="2">The sequence shown here is derived from an EMBL/GenBank/DDBJ whole genome shotgun (WGS) entry which is preliminary data.</text>
</comment>
<keyword evidence="3" id="KW-1185">Reference proteome</keyword>
<reference evidence="2" key="1">
    <citation type="submission" date="2023-04" db="EMBL/GenBank/DDBJ databases">
        <title>Genome Encyclopedia of Bacteria and Archaea VI: Functional Genomics of Type Strains.</title>
        <authorList>
            <person name="Whitman W."/>
        </authorList>
    </citation>
    <scope>NUCLEOTIDE SEQUENCE</scope>
    <source>
        <strain evidence="2">Enz.4-51</strain>
    </source>
</reference>
<dbReference type="RefSeq" id="WP_280756666.1">
    <property type="nucleotide sequence ID" value="NZ_JARXVY010000003.1"/>
</dbReference>
<organism evidence="2 3">
    <name type="scientific">Polynucleobacter sphagniphilus</name>
    <dbReference type="NCBI Taxonomy" id="1743169"/>
    <lineage>
        <taxon>Bacteria</taxon>
        <taxon>Pseudomonadati</taxon>
        <taxon>Pseudomonadota</taxon>
        <taxon>Betaproteobacteria</taxon>
        <taxon>Burkholderiales</taxon>
        <taxon>Burkholderiaceae</taxon>
        <taxon>Polynucleobacter</taxon>
    </lineage>
</organism>
<dbReference type="PROSITE" id="PS51257">
    <property type="entry name" value="PROKAR_LIPOPROTEIN"/>
    <property type="match status" value="1"/>
</dbReference>
<dbReference type="Proteomes" id="UP001161160">
    <property type="component" value="Unassembled WGS sequence"/>
</dbReference>
<proteinExistence type="predicted"/>
<dbReference type="AlphaFoldDB" id="A0AA43M9R7"/>
<keyword evidence="1" id="KW-0732">Signal</keyword>
<evidence type="ECO:0000313" key="3">
    <source>
        <dbReference type="Proteomes" id="UP001161160"/>
    </source>
</evidence>
<sequence length="419" mass="46826">MKIRMKRIARLFCSSLSLLLLLCGCSQPFTPEFGEMSARYANLLEQYQINMIFHNIIRAAHTRPLSFLDIPNINGSGSVELTPSVSGLFNGGGLPANAYGLNILGGLSTLTPSAGIAVGKSFNFSQSSLDNAVFWKGFLSDLPPETIKYFVHNHLPKELIFSLVVDEIQIQSPDDSIRSYVNNPMLDSHPQFQEQMYQLIRDGLTPQYVVASQKVGGVMTEAMLRKMYGDNYRQTLSRDHLDLIAVNTSGAKSFQIISTQPGFKLCLKNNRFANFDKDISRNDYCQVSPLSEDEVQVSSNRGTRLFLKMRSTSTIYTYLGEVVNAQLQDKPYMVSIPPVEKENDLDARNSNRYALLVVKQNAQLDRPFAYLNDVLEGDTYAIPSKDNGYSKLTIKTLTEFQTLQKIPGSVMPSPAVLIR</sequence>
<protein>
    <recommendedName>
        <fullName evidence="4">Lipoprotein</fullName>
    </recommendedName>
</protein>
<evidence type="ECO:0000313" key="2">
    <source>
        <dbReference type="EMBL" id="MDH6503669.1"/>
    </source>
</evidence>
<feature type="chain" id="PRO_5041245445" description="Lipoprotein" evidence="1">
    <location>
        <begin position="29"/>
        <end position="419"/>
    </location>
</feature>
<gene>
    <name evidence="2" type="ORF">M2127_000962</name>
</gene>
<dbReference type="EMBL" id="JARXYA010000004">
    <property type="protein sequence ID" value="MDH6503669.1"/>
    <property type="molecule type" value="Genomic_DNA"/>
</dbReference>
<name>A0AA43M9R7_9BURK</name>
<accession>A0AA43M9R7</accession>